<dbReference type="RefSeq" id="WP_343751339.1">
    <property type="nucleotide sequence ID" value="NZ_BAAADM010000020.1"/>
</dbReference>
<dbReference type="Proteomes" id="UP001501459">
    <property type="component" value="Unassembled WGS sequence"/>
</dbReference>
<feature type="transmembrane region" description="Helical" evidence="2">
    <location>
        <begin position="314"/>
        <end position="339"/>
    </location>
</feature>
<feature type="coiled-coil region" evidence="1">
    <location>
        <begin position="244"/>
        <end position="271"/>
    </location>
</feature>
<gene>
    <name evidence="3" type="ORF">GCM10008983_08020</name>
</gene>
<reference evidence="3 4" key="1">
    <citation type="journal article" date="2019" name="Int. J. Syst. Evol. Microbiol.">
        <title>The Global Catalogue of Microorganisms (GCM) 10K type strain sequencing project: providing services to taxonomists for standard genome sequencing and annotation.</title>
        <authorList>
            <consortium name="The Broad Institute Genomics Platform"/>
            <consortium name="The Broad Institute Genome Sequencing Center for Infectious Disease"/>
            <person name="Wu L."/>
            <person name="Ma J."/>
        </authorList>
    </citation>
    <scope>NUCLEOTIDE SEQUENCE [LARGE SCALE GENOMIC DNA]</scope>
    <source>
        <strain evidence="3 4">JCM 12149</strain>
    </source>
</reference>
<keyword evidence="2" id="KW-0472">Membrane</keyword>
<evidence type="ECO:0000313" key="3">
    <source>
        <dbReference type="EMBL" id="GAA0433835.1"/>
    </source>
</evidence>
<evidence type="ECO:0000256" key="1">
    <source>
        <dbReference type="SAM" id="Coils"/>
    </source>
</evidence>
<keyword evidence="2" id="KW-0812">Transmembrane</keyword>
<evidence type="ECO:0000256" key="2">
    <source>
        <dbReference type="SAM" id="Phobius"/>
    </source>
</evidence>
<dbReference type="SUPFAM" id="SSF48452">
    <property type="entry name" value="TPR-like"/>
    <property type="match status" value="1"/>
</dbReference>
<name>A0ABN0Z509_9BACI</name>
<dbReference type="InterPro" id="IPR011990">
    <property type="entry name" value="TPR-like_helical_dom_sf"/>
</dbReference>
<feature type="transmembrane region" description="Helical" evidence="2">
    <location>
        <begin position="288"/>
        <end position="308"/>
    </location>
</feature>
<protein>
    <recommendedName>
        <fullName evidence="5">Tetratricopeptide repeat-containing protein</fullName>
    </recommendedName>
</protein>
<dbReference type="EMBL" id="BAAADM010000020">
    <property type="protein sequence ID" value="GAA0433835.1"/>
    <property type="molecule type" value="Genomic_DNA"/>
</dbReference>
<evidence type="ECO:0000313" key="4">
    <source>
        <dbReference type="Proteomes" id="UP001501459"/>
    </source>
</evidence>
<keyword evidence="1" id="KW-0175">Coiled coil</keyword>
<comment type="caution">
    <text evidence="3">The sequence shown here is derived from an EMBL/GenBank/DDBJ whole genome shotgun (WGS) entry which is preliminary data.</text>
</comment>
<sequence>MSDVKDTFEQLIQRLPDKQNRTFELTITDYIIDQKDENIVELKQFLHNMVQSGSYYFHRYIAFISLATLYRRLEEVSYLNILFDDYQEAFKDEPLFLHYRALKHTSNGNLARSIADSLKALRNPELADHSGILHSYAECVITLIENNEQVSFDDMNQLEERAFRDLERAIEENQHYAKFYATKARFFAHRQQFKDAKHALRTAIDLEKKGNDYQLRIARYYQLLSNVQVQEELADQKTEQHDYIAKVEAKLNAANETIDHKLAEQEAANQKSHERIQEMIDGMRQQNLQMLGFFTAIISFTVGSIQIIKGQSFTAAVLLLLVLGGILLVAYAGFSFLMFTNDKAGHSGKTMIVISLGIGLIVCSLITYQQGWL</sequence>
<dbReference type="Gene3D" id="1.25.40.10">
    <property type="entry name" value="Tetratricopeptide repeat domain"/>
    <property type="match status" value="1"/>
</dbReference>
<organism evidence="3 4">
    <name type="scientific">Lentibacillus halophilus</name>
    <dbReference type="NCBI Taxonomy" id="295065"/>
    <lineage>
        <taxon>Bacteria</taxon>
        <taxon>Bacillati</taxon>
        <taxon>Bacillota</taxon>
        <taxon>Bacilli</taxon>
        <taxon>Bacillales</taxon>
        <taxon>Bacillaceae</taxon>
        <taxon>Lentibacillus</taxon>
    </lineage>
</organism>
<evidence type="ECO:0008006" key="5">
    <source>
        <dbReference type="Google" id="ProtNLM"/>
    </source>
</evidence>
<keyword evidence="4" id="KW-1185">Reference proteome</keyword>
<keyword evidence="2" id="KW-1133">Transmembrane helix</keyword>
<proteinExistence type="predicted"/>
<accession>A0ABN0Z509</accession>
<feature type="transmembrane region" description="Helical" evidence="2">
    <location>
        <begin position="351"/>
        <end position="368"/>
    </location>
</feature>